<feature type="transmembrane region" description="Helical" evidence="1">
    <location>
        <begin position="204"/>
        <end position="225"/>
    </location>
</feature>
<keyword evidence="1" id="KW-0472">Membrane</keyword>
<accession>A0ABM0JTZ8</accession>
<reference evidence="3" key="1">
    <citation type="submission" date="2025-08" db="UniProtKB">
        <authorList>
            <consortium name="RefSeq"/>
        </authorList>
    </citation>
    <scope>IDENTIFICATION</scope>
</reference>
<organism evidence="2 3">
    <name type="scientific">Aplysia californica</name>
    <name type="common">California sea hare</name>
    <dbReference type="NCBI Taxonomy" id="6500"/>
    <lineage>
        <taxon>Eukaryota</taxon>
        <taxon>Metazoa</taxon>
        <taxon>Spiralia</taxon>
        <taxon>Lophotrochozoa</taxon>
        <taxon>Mollusca</taxon>
        <taxon>Gastropoda</taxon>
        <taxon>Heterobranchia</taxon>
        <taxon>Euthyneura</taxon>
        <taxon>Tectipleura</taxon>
        <taxon>Aplysiida</taxon>
        <taxon>Aplysioidea</taxon>
        <taxon>Aplysiidae</taxon>
        <taxon>Aplysia</taxon>
    </lineage>
</organism>
<gene>
    <name evidence="3" type="primary">LOC101851743</name>
</gene>
<keyword evidence="1" id="KW-1133">Transmembrane helix</keyword>
<protein>
    <submittedName>
        <fullName evidence="3">Uncharacterized protein LOC101851743</fullName>
    </submittedName>
</protein>
<feature type="transmembrane region" description="Helical" evidence="1">
    <location>
        <begin position="232"/>
        <end position="248"/>
    </location>
</feature>
<feature type="transmembrane region" description="Helical" evidence="1">
    <location>
        <begin position="55"/>
        <end position="77"/>
    </location>
</feature>
<feature type="transmembrane region" description="Helical" evidence="1">
    <location>
        <begin position="89"/>
        <end position="111"/>
    </location>
</feature>
<feature type="transmembrane region" description="Helical" evidence="1">
    <location>
        <begin position="123"/>
        <end position="144"/>
    </location>
</feature>
<dbReference type="Proteomes" id="UP000694888">
    <property type="component" value="Unplaced"/>
</dbReference>
<feature type="transmembrane region" description="Helical" evidence="1">
    <location>
        <begin position="165"/>
        <end position="192"/>
    </location>
</feature>
<dbReference type="PANTHER" id="PTHR33802:SF1">
    <property type="entry name" value="XK-RELATED PROTEIN"/>
    <property type="match status" value="1"/>
</dbReference>
<feature type="transmembrane region" description="Helical" evidence="1">
    <location>
        <begin position="260"/>
        <end position="282"/>
    </location>
</feature>
<evidence type="ECO:0000256" key="1">
    <source>
        <dbReference type="SAM" id="Phobius"/>
    </source>
</evidence>
<dbReference type="RefSeq" id="XP_005101442.1">
    <property type="nucleotide sequence ID" value="XM_005101385.3"/>
</dbReference>
<keyword evidence="1" id="KW-0812">Transmembrane</keyword>
<evidence type="ECO:0000313" key="3">
    <source>
        <dbReference type="RefSeq" id="XP_005101442.1"/>
    </source>
</evidence>
<proteinExistence type="predicted"/>
<dbReference type="PANTHER" id="PTHR33802">
    <property type="entry name" value="SI:CH211-161H7.5-RELATED"/>
    <property type="match status" value="1"/>
</dbReference>
<sequence>MWYPILSVVNLVFSIGKYAINGLSASGPDGTIFKNKTGDLSDAYYVEITPAGWTFSIWGFIYTWEALWIVYSLVNICRRGPNGPAYTEPMFIPTSLFVLYCIGSCLNMAWLLTFDRQEIEASFAVLVAYSFLFYGMLALTYVALDKASPRLADQKRTSEIWLTRGLLHNALAMQATWVSVATLLNAAMVMTYRADPSISVTNAATVSLSILSAEILVFAATDLLLLDRYSRYTITPYIVLVVALTGSIDRNYKEGARNSTFSVVLLAVAGTLLLTKLVLTIYRHVKGRRYRTNYDSTIGGSKSGVLA</sequence>
<dbReference type="GeneID" id="101851743"/>
<keyword evidence="2" id="KW-1185">Reference proteome</keyword>
<evidence type="ECO:0000313" key="2">
    <source>
        <dbReference type="Proteomes" id="UP000694888"/>
    </source>
</evidence>
<name>A0ABM0JTZ8_APLCA</name>